<reference evidence="1 2" key="1">
    <citation type="submission" date="2023-03" db="EMBL/GenBank/DDBJ databases">
        <authorList>
            <person name="Pearce D."/>
        </authorList>
    </citation>
    <scope>NUCLEOTIDE SEQUENCE [LARGE SCALE GENOMIC DNA]</scope>
    <source>
        <strain evidence="1">Msz</strain>
    </source>
</reference>
<dbReference type="Proteomes" id="UP001162030">
    <property type="component" value="Chromosome"/>
</dbReference>
<evidence type="ECO:0000313" key="2">
    <source>
        <dbReference type="Proteomes" id="UP001162030"/>
    </source>
</evidence>
<evidence type="ECO:0000313" key="1">
    <source>
        <dbReference type="EMBL" id="CAI8801193.1"/>
    </source>
</evidence>
<name>A0ABM9I069_9GAMM</name>
<accession>A0ABM9I069</accession>
<protein>
    <submittedName>
        <fullName evidence="1">Uncharacterized protein</fullName>
    </submittedName>
</protein>
<organism evidence="1 2">
    <name type="scientific">Methylocaldum szegediense</name>
    <dbReference type="NCBI Taxonomy" id="73780"/>
    <lineage>
        <taxon>Bacteria</taxon>
        <taxon>Pseudomonadati</taxon>
        <taxon>Pseudomonadota</taxon>
        <taxon>Gammaproteobacteria</taxon>
        <taxon>Methylococcales</taxon>
        <taxon>Methylococcaceae</taxon>
        <taxon>Methylocaldum</taxon>
    </lineage>
</organism>
<keyword evidence="2" id="KW-1185">Reference proteome</keyword>
<gene>
    <name evidence="1" type="ORF">MSZNOR_1594</name>
</gene>
<proteinExistence type="predicted"/>
<dbReference type="EMBL" id="OX458333">
    <property type="protein sequence ID" value="CAI8801193.1"/>
    <property type="molecule type" value="Genomic_DNA"/>
</dbReference>
<sequence>MIERLLVWIRAVASQSAVALVILRLRESGVAFSGTHTSFVA</sequence>